<dbReference type="KEGG" id="qsa:O6P43_025240"/>
<evidence type="ECO:0000313" key="6">
    <source>
        <dbReference type="EMBL" id="KAJ7953551.1"/>
    </source>
</evidence>
<keyword evidence="7" id="KW-1185">Reference proteome</keyword>
<dbReference type="GO" id="GO:0055046">
    <property type="term" value="P:microgametogenesis"/>
    <property type="evidence" value="ECO:0007669"/>
    <property type="project" value="UniProtKB-ARBA"/>
</dbReference>
<name>A0AAD7LA25_QUISA</name>
<keyword evidence="3" id="KW-0175">Coiled coil</keyword>
<dbReference type="Gene3D" id="3.80.10.10">
    <property type="entry name" value="Ribonuclease Inhibitor"/>
    <property type="match status" value="2"/>
</dbReference>
<dbReference type="InterPro" id="IPR001611">
    <property type="entry name" value="Leu-rich_rpt"/>
</dbReference>
<keyword evidence="2" id="KW-0677">Repeat</keyword>
<dbReference type="SUPFAM" id="SSF52058">
    <property type="entry name" value="L domain-like"/>
    <property type="match status" value="1"/>
</dbReference>
<feature type="domain" description="Disease resistance R13L4/SHOC-2-like LRR" evidence="5">
    <location>
        <begin position="347"/>
        <end position="410"/>
    </location>
</feature>
<accession>A0AAD7LA25</accession>
<proteinExistence type="inferred from homology"/>
<dbReference type="Pfam" id="PF00560">
    <property type="entry name" value="LRR_1"/>
    <property type="match status" value="1"/>
</dbReference>
<dbReference type="SMART" id="SM00369">
    <property type="entry name" value="LRR_TYP"/>
    <property type="match status" value="8"/>
</dbReference>
<sequence length="497" mass="56068">MSTNPKDFPLLCYVLYQLDSHTYPPPTTEFQETLLTQLPHLRHTKVLASLIQAISKPHITQTMSLLRTLGPRPDPSAVASARAKIAEIQSKLQRDLQEIEIESHVRVDGVAETERVQMEKELKETAEKEMQIYKAVLRLEELHEEYEKQMRGTEERLVEVYGSVVAEMEKGVGREVNEEVVGILKKAETGEVDTIELSGRQLRFLPEAFGKIRGLVVLNLSHNQLKVIPDSIAGLLKLVELDVSSNILESLPDAMGLLLNLRFLNVSGNKLNALPGTIAHCRSLVELDASFNNLMCLPTNIGYGLVNLERLLIHLNKIRCLPASFSEMRSLIYLDAHFNELHGLPHSIGRLTNLEYLNLSSNFSNLTELPETIGDLVNLRELDLSNNQIRTLPYTFRQLEKLMKLNLDQNPLMIPPLEIINEGVEAVKEFMAKRWLEIVAEEQQRNVLPENRQQEHTGWLSWGTSLLNNFVSGVTGGVAGYLGTGKANRDPWLDEQL</sequence>
<dbReference type="PANTHER" id="PTHR48051">
    <property type="match status" value="1"/>
</dbReference>
<evidence type="ECO:0000256" key="2">
    <source>
        <dbReference type="ARBA" id="ARBA00022737"/>
    </source>
</evidence>
<dbReference type="PANTHER" id="PTHR48051:SF54">
    <property type="entry name" value="LEUCINE-RICH REPEAT-CONTAINING PROTEIN"/>
    <property type="match status" value="1"/>
</dbReference>
<dbReference type="Proteomes" id="UP001163823">
    <property type="component" value="Chromosome 10"/>
</dbReference>
<dbReference type="Pfam" id="PF13855">
    <property type="entry name" value="LRR_8"/>
    <property type="match status" value="1"/>
</dbReference>
<dbReference type="FunFam" id="3.80.10.10:FF:000746">
    <property type="entry name" value="Plant intracellular Ras-group-related LRR protein 2"/>
    <property type="match status" value="1"/>
</dbReference>
<dbReference type="FunFam" id="3.80.10.10:FF:000610">
    <property type="entry name" value="Plant intracellular Ras-group-related LRR protein 9"/>
    <property type="match status" value="1"/>
</dbReference>
<evidence type="ECO:0000256" key="1">
    <source>
        <dbReference type="ARBA" id="ARBA00022614"/>
    </source>
</evidence>
<dbReference type="InterPro" id="IPR032675">
    <property type="entry name" value="LRR_dom_sf"/>
</dbReference>
<dbReference type="EMBL" id="JARAOO010000010">
    <property type="protein sequence ID" value="KAJ7953551.1"/>
    <property type="molecule type" value="Genomic_DNA"/>
</dbReference>
<comment type="caution">
    <text evidence="6">The sequence shown here is derived from an EMBL/GenBank/DDBJ whole genome shotgun (WGS) entry which is preliminary data.</text>
</comment>
<dbReference type="Pfam" id="PF23598">
    <property type="entry name" value="LRR_14"/>
    <property type="match status" value="1"/>
</dbReference>
<keyword evidence="1" id="KW-0433">Leucine-rich repeat</keyword>
<dbReference type="PROSITE" id="PS51450">
    <property type="entry name" value="LRR"/>
    <property type="match status" value="3"/>
</dbReference>
<evidence type="ECO:0000256" key="3">
    <source>
        <dbReference type="ARBA" id="ARBA00023054"/>
    </source>
</evidence>
<dbReference type="InterPro" id="IPR003591">
    <property type="entry name" value="Leu-rich_rpt_typical-subtyp"/>
</dbReference>
<dbReference type="InterPro" id="IPR050216">
    <property type="entry name" value="LRR_domain-containing"/>
</dbReference>
<protein>
    <submittedName>
        <fullName evidence="6">Plant intracellular ras-group-related LRR protein</fullName>
    </submittedName>
</protein>
<evidence type="ECO:0000313" key="7">
    <source>
        <dbReference type="Proteomes" id="UP001163823"/>
    </source>
</evidence>
<evidence type="ECO:0000259" key="5">
    <source>
        <dbReference type="Pfam" id="PF23598"/>
    </source>
</evidence>
<evidence type="ECO:0000256" key="4">
    <source>
        <dbReference type="ARBA" id="ARBA00023786"/>
    </source>
</evidence>
<organism evidence="6 7">
    <name type="scientific">Quillaja saponaria</name>
    <name type="common">Soap bark tree</name>
    <dbReference type="NCBI Taxonomy" id="32244"/>
    <lineage>
        <taxon>Eukaryota</taxon>
        <taxon>Viridiplantae</taxon>
        <taxon>Streptophyta</taxon>
        <taxon>Embryophyta</taxon>
        <taxon>Tracheophyta</taxon>
        <taxon>Spermatophyta</taxon>
        <taxon>Magnoliopsida</taxon>
        <taxon>eudicotyledons</taxon>
        <taxon>Gunneridae</taxon>
        <taxon>Pentapetalae</taxon>
        <taxon>rosids</taxon>
        <taxon>fabids</taxon>
        <taxon>Fabales</taxon>
        <taxon>Quillajaceae</taxon>
        <taxon>Quillaja</taxon>
    </lineage>
</organism>
<comment type="similarity">
    <text evidence="4">Belongs to the SHOC2 family.</text>
</comment>
<reference evidence="6" key="1">
    <citation type="journal article" date="2023" name="Science">
        <title>Elucidation of the pathway for biosynthesis of saponin adjuvants from the soapbark tree.</title>
        <authorList>
            <person name="Reed J."/>
            <person name="Orme A."/>
            <person name="El-Demerdash A."/>
            <person name="Owen C."/>
            <person name="Martin L.B.B."/>
            <person name="Misra R.C."/>
            <person name="Kikuchi S."/>
            <person name="Rejzek M."/>
            <person name="Martin A.C."/>
            <person name="Harkess A."/>
            <person name="Leebens-Mack J."/>
            <person name="Louveau T."/>
            <person name="Stephenson M.J."/>
            <person name="Osbourn A."/>
        </authorList>
    </citation>
    <scope>NUCLEOTIDE SEQUENCE</scope>
    <source>
        <strain evidence="6">S10</strain>
    </source>
</reference>
<gene>
    <name evidence="6" type="ORF">O6P43_025240</name>
</gene>
<dbReference type="InterPro" id="IPR055414">
    <property type="entry name" value="LRR_R13L4/SHOC2-like"/>
</dbReference>
<dbReference type="SMART" id="SM00364">
    <property type="entry name" value="LRR_BAC"/>
    <property type="match status" value="8"/>
</dbReference>
<dbReference type="AlphaFoldDB" id="A0AAD7LA25"/>
<dbReference type="GO" id="GO:0005737">
    <property type="term" value="C:cytoplasm"/>
    <property type="evidence" value="ECO:0007669"/>
    <property type="project" value="TreeGrafter"/>
</dbReference>